<evidence type="ECO:0000259" key="5">
    <source>
        <dbReference type="Pfam" id="PF00551"/>
    </source>
</evidence>
<dbReference type="Pfam" id="PF00551">
    <property type="entry name" value="Formyl_trans_N"/>
    <property type="match status" value="1"/>
</dbReference>
<reference evidence="7" key="1">
    <citation type="submission" date="2018-06" db="EMBL/GenBank/DDBJ databases">
        <authorList>
            <person name="Zhirakovskaya E."/>
        </authorList>
    </citation>
    <scope>NUCLEOTIDE SEQUENCE</scope>
</reference>
<dbReference type="InterPro" id="IPR011034">
    <property type="entry name" value="Formyl_transferase-like_C_sf"/>
</dbReference>
<gene>
    <name evidence="7" type="ORF">MNBD_GAMMA26-996</name>
</gene>
<dbReference type="Gene3D" id="3.10.25.10">
    <property type="entry name" value="Formyl transferase, C-terminal domain"/>
    <property type="match status" value="1"/>
</dbReference>
<dbReference type="CDD" id="cd08646">
    <property type="entry name" value="FMT_core_Met-tRNA-FMT_N"/>
    <property type="match status" value="1"/>
</dbReference>
<dbReference type="GO" id="GO:0004479">
    <property type="term" value="F:methionyl-tRNA formyltransferase activity"/>
    <property type="evidence" value="ECO:0007669"/>
    <property type="project" value="UniProtKB-EC"/>
</dbReference>
<dbReference type="AlphaFoldDB" id="A0A3B1B7I5"/>
<evidence type="ECO:0000256" key="4">
    <source>
        <dbReference type="ARBA" id="ARBA00022917"/>
    </source>
</evidence>
<dbReference type="PANTHER" id="PTHR11138">
    <property type="entry name" value="METHIONYL-TRNA FORMYLTRANSFERASE"/>
    <property type="match status" value="1"/>
</dbReference>
<dbReference type="InterPro" id="IPR037022">
    <property type="entry name" value="Formyl_trans_C_sf"/>
</dbReference>
<dbReference type="InterPro" id="IPR036477">
    <property type="entry name" value="Formyl_transf_N_sf"/>
</dbReference>
<evidence type="ECO:0000256" key="3">
    <source>
        <dbReference type="ARBA" id="ARBA00022679"/>
    </source>
</evidence>
<dbReference type="SUPFAM" id="SSF50486">
    <property type="entry name" value="FMT C-terminal domain-like"/>
    <property type="match status" value="1"/>
</dbReference>
<dbReference type="FunFam" id="3.40.50.12230:FF:000001">
    <property type="entry name" value="Methionyl-tRNA formyltransferase"/>
    <property type="match status" value="1"/>
</dbReference>
<evidence type="ECO:0000259" key="6">
    <source>
        <dbReference type="Pfam" id="PF02911"/>
    </source>
</evidence>
<keyword evidence="3 7" id="KW-0808">Transferase</keyword>
<dbReference type="Pfam" id="PF02911">
    <property type="entry name" value="Formyl_trans_C"/>
    <property type="match status" value="1"/>
</dbReference>
<dbReference type="EC" id="2.1.2.9" evidence="2"/>
<dbReference type="GO" id="GO:0005829">
    <property type="term" value="C:cytosol"/>
    <property type="evidence" value="ECO:0007669"/>
    <property type="project" value="TreeGrafter"/>
</dbReference>
<dbReference type="InterPro" id="IPR005793">
    <property type="entry name" value="Formyl_trans_C"/>
</dbReference>
<dbReference type="InterPro" id="IPR005794">
    <property type="entry name" value="Fmt"/>
</dbReference>
<evidence type="ECO:0000256" key="2">
    <source>
        <dbReference type="ARBA" id="ARBA00012261"/>
    </source>
</evidence>
<dbReference type="InterPro" id="IPR044135">
    <property type="entry name" value="Met-tRNA-FMT_C"/>
</dbReference>
<dbReference type="CDD" id="cd08704">
    <property type="entry name" value="Met_tRNA_FMT_C"/>
    <property type="match status" value="1"/>
</dbReference>
<comment type="similarity">
    <text evidence="1">Belongs to the Fmt family.</text>
</comment>
<proteinExistence type="inferred from homology"/>
<dbReference type="PROSITE" id="PS00373">
    <property type="entry name" value="GART"/>
    <property type="match status" value="1"/>
</dbReference>
<evidence type="ECO:0000256" key="1">
    <source>
        <dbReference type="ARBA" id="ARBA00010699"/>
    </source>
</evidence>
<feature type="domain" description="Formyl transferase C-terminal" evidence="6">
    <location>
        <begin position="203"/>
        <end position="300"/>
    </location>
</feature>
<dbReference type="EMBL" id="UOFX01000011">
    <property type="protein sequence ID" value="VAX06260.1"/>
    <property type="molecule type" value="Genomic_DNA"/>
</dbReference>
<dbReference type="InterPro" id="IPR002376">
    <property type="entry name" value="Formyl_transf_N"/>
</dbReference>
<keyword evidence="4" id="KW-0648">Protein biosynthesis</keyword>
<dbReference type="FunFam" id="3.40.50.170:FF:000003">
    <property type="entry name" value="Methionyl-tRNA formyltransferase"/>
    <property type="match status" value="1"/>
</dbReference>
<sequence>MKIIFAGTPEFSVPSLAALLNSEHQVVAVYTQPDRPAGRGRKLTASPVKCLALEHGIVVHQPKNLKSEQDLLELEALQADLMVVVAYGLLLPKRVLDAPRLGCINVHASLLPRWRGAAPIHRAILAGDNETGVTIMQMDEGLDTGDMLLPLMCSIKPDETAADLHDRLAIMGAEALAAALLGIQDGSLQAEIQNDSLATYASKLEKSEARMDWRRTAQELARQVRAFNPWPVAQAELDGKTIRVWEACPLLTEGGAELGRVMAAGRDGIDVATGAGLLRIKTLQCPGKRAMSAADFLNAHSVAGKVFG</sequence>
<feature type="domain" description="Formyl transferase N-terminal" evidence="5">
    <location>
        <begin position="1"/>
        <end position="179"/>
    </location>
</feature>
<organism evidence="7">
    <name type="scientific">hydrothermal vent metagenome</name>
    <dbReference type="NCBI Taxonomy" id="652676"/>
    <lineage>
        <taxon>unclassified sequences</taxon>
        <taxon>metagenomes</taxon>
        <taxon>ecological metagenomes</taxon>
    </lineage>
</organism>
<protein>
    <recommendedName>
        <fullName evidence="2">methionyl-tRNA formyltransferase</fullName>
        <ecNumber evidence="2">2.1.2.9</ecNumber>
    </recommendedName>
</protein>
<dbReference type="PANTHER" id="PTHR11138:SF5">
    <property type="entry name" value="METHIONYL-TRNA FORMYLTRANSFERASE, MITOCHONDRIAL"/>
    <property type="match status" value="1"/>
</dbReference>
<name>A0A3B1B7I5_9ZZZZ</name>
<dbReference type="SUPFAM" id="SSF53328">
    <property type="entry name" value="Formyltransferase"/>
    <property type="match status" value="1"/>
</dbReference>
<dbReference type="NCBIfam" id="TIGR00460">
    <property type="entry name" value="fmt"/>
    <property type="match status" value="1"/>
</dbReference>
<dbReference type="HAMAP" id="MF_00182">
    <property type="entry name" value="Formyl_trans"/>
    <property type="match status" value="1"/>
</dbReference>
<dbReference type="Gene3D" id="3.40.50.170">
    <property type="entry name" value="Formyl transferase, N-terminal domain"/>
    <property type="match status" value="1"/>
</dbReference>
<dbReference type="InterPro" id="IPR041711">
    <property type="entry name" value="Met-tRNA-FMT_N"/>
</dbReference>
<dbReference type="InterPro" id="IPR001555">
    <property type="entry name" value="GART_AS"/>
</dbReference>
<evidence type="ECO:0000313" key="7">
    <source>
        <dbReference type="EMBL" id="VAX06260.1"/>
    </source>
</evidence>
<accession>A0A3B1B7I5</accession>